<evidence type="ECO:0000256" key="7">
    <source>
        <dbReference type="SAM" id="Phobius"/>
    </source>
</evidence>
<evidence type="ECO:0000256" key="3">
    <source>
        <dbReference type="ARBA" id="ARBA00022475"/>
    </source>
</evidence>
<sequence>MTNPDPATTSRWRLLTSHVSVRMTVWLVVVWVVLRAEYTLVSLLIGIILALVAQVAFPMPHLGIITRVRPLWLLVLFGHFVVDMVVAAVQVSWLVLRPAPVASRAVIIPLRSQSALFLTIGTALTSLVPGTVVMDAHLRPATIHLHVLDLPMAGGVAGVHRSQLKLEERIMWALASRKELHARGISRPGRYSPMARHLEGIDADHRAIDLPLRDGSPS</sequence>
<feature type="transmembrane region" description="Helical" evidence="7">
    <location>
        <begin position="40"/>
        <end position="59"/>
    </location>
</feature>
<keyword evidence="9" id="KW-1185">Reference proteome</keyword>
<keyword evidence="5 7" id="KW-1133">Transmembrane helix</keyword>
<organism evidence="8 9">
    <name type="scientific">Nanchangia anserum</name>
    <dbReference type="NCBI Taxonomy" id="2692125"/>
    <lineage>
        <taxon>Bacteria</taxon>
        <taxon>Bacillati</taxon>
        <taxon>Actinomycetota</taxon>
        <taxon>Actinomycetes</taxon>
        <taxon>Actinomycetales</taxon>
        <taxon>Actinomycetaceae</taxon>
        <taxon>Nanchangia</taxon>
    </lineage>
</organism>
<evidence type="ECO:0000313" key="9">
    <source>
        <dbReference type="Proteomes" id="UP000627538"/>
    </source>
</evidence>
<keyword evidence="3" id="KW-1003">Cell membrane</keyword>
<keyword evidence="6 7" id="KW-0472">Membrane</keyword>
<comment type="caution">
    <text evidence="8">The sequence shown here is derived from an EMBL/GenBank/DDBJ whole genome shotgun (WGS) entry which is preliminary data.</text>
</comment>
<feature type="transmembrane region" description="Helical" evidence="7">
    <location>
        <begin position="115"/>
        <end position="134"/>
    </location>
</feature>
<gene>
    <name evidence="8" type="ORF">H8R10_03375</name>
</gene>
<evidence type="ECO:0000256" key="4">
    <source>
        <dbReference type="ARBA" id="ARBA00022692"/>
    </source>
</evidence>
<dbReference type="EMBL" id="JACRUO010000001">
    <property type="protein sequence ID" value="MBD3689272.1"/>
    <property type="molecule type" value="Genomic_DNA"/>
</dbReference>
<evidence type="ECO:0000313" key="8">
    <source>
        <dbReference type="EMBL" id="MBD3689272.1"/>
    </source>
</evidence>
<dbReference type="Pfam" id="PF01899">
    <property type="entry name" value="MNHE"/>
    <property type="match status" value="1"/>
</dbReference>
<dbReference type="InterPro" id="IPR002758">
    <property type="entry name" value="Cation_antiport_E"/>
</dbReference>
<keyword evidence="4 7" id="KW-0812">Transmembrane</keyword>
<feature type="transmembrane region" description="Helical" evidence="7">
    <location>
        <begin position="71"/>
        <end position="95"/>
    </location>
</feature>
<evidence type="ECO:0000256" key="2">
    <source>
        <dbReference type="ARBA" id="ARBA00006228"/>
    </source>
</evidence>
<feature type="transmembrane region" description="Helical" evidence="7">
    <location>
        <begin position="12"/>
        <end position="34"/>
    </location>
</feature>
<evidence type="ECO:0000256" key="1">
    <source>
        <dbReference type="ARBA" id="ARBA00004651"/>
    </source>
</evidence>
<evidence type="ECO:0000256" key="5">
    <source>
        <dbReference type="ARBA" id="ARBA00022989"/>
    </source>
</evidence>
<dbReference type="PANTHER" id="PTHR34584">
    <property type="entry name" value="NA(+)/H(+) ANTIPORTER SUBUNIT E1"/>
    <property type="match status" value="1"/>
</dbReference>
<comment type="subcellular location">
    <subcellularLocation>
        <location evidence="1">Cell membrane</location>
        <topology evidence="1">Multi-pass membrane protein</topology>
    </subcellularLocation>
</comment>
<protein>
    <submittedName>
        <fullName evidence="8">Na+/H+ antiporter subunit E</fullName>
    </submittedName>
</protein>
<reference evidence="8 9" key="1">
    <citation type="submission" date="2020-08" db="EMBL/GenBank/DDBJ databases">
        <title>Winkia gen. nov., sp. nov., isolated from faeces of the Anser albifrons in China.</title>
        <authorList>
            <person name="Liu Q."/>
        </authorList>
    </citation>
    <scope>NUCLEOTIDE SEQUENCE [LARGE SCALE GENOMIC DNA]</scope>
    <source>
        <strain evidence="8 9">C62</strain>
    </source>
</reference>
<dbReference type="PANTHER" id="PTHR34584:SF1">
    <property type="entry name" value="NA(+)_H(+) ANTIPORTER SUBUNIT E1"/>
    <property type="match status" value="1"/>
</dbReference>
<comment type="similarity">
    <text evidence="2">Belongs to the CPA3 antiporters (TC 2.A.63) subunit E family.</text>
</comment>
<dbReference type="RefSeq" id="WP_191071335.1">
    <property type="nucleotide sequence ID" value="NZ_JACRUO010000001.1"/>
</dbReference>
<dbReference type="GO" id="GO:0005886">
    <property type="term" value="C:plasma membrane"/>
    <property type="evidence" value="ECO:0007669"/>
    <property type="project" value="UniProtKB-SubCell"/>
</dbReference>
<dbReference type="Proteomes" id="UP000627538">
    <property type="component" value="Unassembled WGS sequence"/>
</dbReference>
<dbReference type="AlphaFoldDB" id="A0A8I0KRB7"/>
<proteinExistence type="inferred from homology"/>
<name>A0A8I0KRB7_9ACTO</name>
<evidence type="ECO:0000256" key="6">
    <source>
        <dbReference type="ARBA" id="ARBA00023136"/>
    </source>
</evidence>
<accession>A0A8I0KRB7</accession>
<dbReference type="GO" id="GO:0008324">
    <property type="term" value="F:monoatomic cation transmembrane transporter activity"/>
    <property type="evidence" value="ECO:0007669"/>
    <property type="project" value="InterPro"/>
</dbReference>